<reference evidence="3 4" key="1">
    <citation type="submission" date="2016-10" db="EMBL/GenBank/DDBJ databases">
        <authorList>
            <person name="de Groot N.N."/>
        </authorList>
    </citation>
    <scope>NUCLEOTIDE SEQUENCE [LARGE SCALE GENOMIC DNA]</scope>
    <source>
        <strain evidence="3 4">CPCC 201354</strain>
    </source>
</reference>
<dbReference type="AlphaFoldDB" id="A0A1G8KV97"/>
<feature type="non-terminal residue" evidence="3">
    <location>
        <position position="45"/>
    </location>
</feature>
<evidence type="ECO:0000259" key="2">
    <source>
        <dbReference type="Pfam" id="PF08990"/>
    </source>
</evidence>
<dbReference type="SUPFAM" id="SSF101173">
    <property type="entry name" value="Docking domain B of the erythromycin polyketide synthase (DEBS)"/>
    <property type="match status" value="1"/>
</dbReference>
<evidence type="ECO:0000256" key="1">
    <source>
        <dbReference type="ARBA" id="ARBA00023268"/>
    </source>
</evidence>
<dbReference type="GO" id="GO:0016740">
    <property type="term" value="F:transferase activity"/>
    <property type="evidence" value="ECO:0007669"/>
    <property type="project" value="InterPro"/>
</dbReference>
<name>A0A1G8KV97_9ACTN</name>
<keyword evidence="1" id="KW-0511">Multifunctional enzyme</keyword>
<dbReference type="STRING" id="504805.SAMN05421505_1561"/>
<dbReference type="InterPro" id="IPR036299">
    <property type="entry name" value="Polyketide_synth_docking_sf"/>
</dbReference>
<gene>
    <name evidence="3" type="ORF">SAMN05421505_1561</name>
</gene>
<protein>
    <submittedName>
        <fullName evidence="3">Erythronolide synthase docking</fullName>
    </submittedName>
</protein>
<dbReference type="EMBL" id="FNCN01000056">
    <property type="protein sequence ID" value="SDI47322.1"/>
    <property type="molecule type" value="Genomic_DNA"/>
</dbReference>
<dbReference type="InterPro" id="IPR015083">
    <property type="entry name" value="NorB/c/GfsB-D-like_docking"/>
</dbReference>
<dbReference type="Proteomes" id="UP000198923">
    <property type="component" value="Unassembled WGS sequence"/>
</dbReference>
<accession>A0A1G8KV97</accession>
<evidence type="ECO:0000313" key="3">
    <source>
        <dbReference type="EMBL" id="SDI47322.1"/>
    </source>
</evidence>
<evidence type="ECO:0000313" key="4">
    <source>
        <dbReference type="Proteomes" id="UP000198923"/>
    </source>
</evidence>
<dbReference type="OrthoDB" id="4571618at2"/>
<dbReference type="Pfam" id="PF08990">
    <property type="entry name" value="Docking"/>
    <property type="match status" value="1"/>
</dbReference>
<proteinExistence type="predicted"/>
<sequence length="45" mass="5048">MPSENELVEYLRRVTADLQVARRRLSEVESAAREPVAVVGAGCRY</sequence>
<dbReference type="RefSeq" id="WP_143020515.1">
    <property type="nucleotide sequence ID" value="NZ_FNCN01000056.1"/>
</dbReference>
<organism evidence="3 4">
    <name type="scientific">Sinosporangium album</name>
    <dbReference type="NCBI Taxonomy" id="504805"/>
    <lineage>
        <taxon>Bacteria</taxon>
        <taxon>Bacillati</taxon>
        <taxon>Actinomycetota</taxon>
        <taxon>Actinomycetes</taxon>
        <taxon>Streptosporangiales</taxon>
        <taxon>Streptosporangiaceae</taxon>
        <taxon>Sinosporangium</taxon>
    </lineage>
</organism>
<feature type="domain" description="Polyketide synthase NorB/C/GfsB-E-like docking" evidence="2">
    <location>
        <begin position="3"/>
        <end position="30"/>
    </location>
</feature>
<keyword evidence="4" id="KW-1185">Reference proteome</keyword>